<dbReference type="InterPro" id="IPR000571">
    <property type="entry name" value="Znf_CCCH"/>
</dbReference>
<evidence type="ECO:0000256" key="1">
    <source>
        <dbReference type="PROSITE-ProRule" id="PRU00723"/>
    </source>
</evidence>
<protein>
    <recommendedName>
        <fullName evidence="4">C3H1-type domain-containing protein</fullName>
    </recommendedName>
</protein>
<feature type="region of interest" description="Disordered" evidence="3">
    <location>
        <begin position="841"/>
        <end position="887"/>
    </location>
</feature>
<proteinExistence type="predicted"/>
<dbReference type="OrthoDB" id="1922977at2759"/>
<dbReference type="PROSITE" id="PS50103">
    <property type="entry name" value="ZF_C3H1"/>
    <property type="match status" value="1"/>
</dbReference>
<feature type="zinc finger region" description="C3H1-type" evidence="1">
    <location>
        <begin position="891"/>
        <end position="917"/>
    </location>
</feature>
<dbReference type="Pfam" id="PF10650">
    <property type="entry name" value="zf-C3H1"/>
    <property type="match status" value="1"/>
</dbReference>
<keyword evidence="2" id="KW-0175">Coiled coil</keyword>
<dbReference type="InterPro" id="IPR019607">
    <property type="entry name" value="Putative_zinc-finger_domain"/>
</dbReference>
<keyword evidence="1" id="KW-0479">Metal-binding</keyword>
<feature type="region of interest" description="Disordered" evidence="3">
    <location>
        <begin position="219"/>
        <end position="253"/>
    </location>
</feature>
<feature type="compositionally biased region" description="Acidic residues" evidence="3">
    <location>
        <begin position="854"/>
        <end position="864"/>
    </location>
</feature>
<dbReference type="AlphaFoldDB" id="A0A0K2SZQ8"/>
<accession>A0A0K2SZQ8</accession>
<dbReference type="GO" id="GO:0008270">
    <property type="term" value="F:zinc ion binding"/>
    <property type="evidence" value="ECO:0007669"/>
    <property type="project" value="UniProtKB-KW"/>
</dbReference>
<feature type="compositionally biased region" description="Polar residues" evidence="3">
    <location>
        <begin position="1"/>
        <end position="12"/>
    </location>
</feature>
<name>A0A0K2SZQ8_LEPSM</name>
<evidence type="ECO:0000256" key="3">
    <source>
        <dbReference type="SAM" id="MobiDB-lite"/>
    </source>
</evidence>
<sequence>MTATTKFESTAISLPRPVPAHGGRDAEEGEISDGLEEGEEVFSDISDEDFESNYGRSGIKKDFKDDKMTLAKKKYNLGSSMVGKNTENELVDDFEDVDEDILYLRLMALRSMIPSSDTPTSNKSPISSKSIEDEMEELLEEADKAAAQSSIPPPPIIDIADSDEEKMDLYIKTMTTNMSFLAPIKVKEELHEPSISGGPLDDPNLQYLVMKLKRSLENGGSIASSNQEQEDSFYSPTQSPVHMSPPSSPDVIPLPPERVLKPPGDDEYIENKAGPLGQHQPVDMELGSENEAEIQFFKHQKEIPSVVGWPPHQLLCSGAMSVPNLTPQMLYNCDHYLYQESMYQEELNSICGNKKNFIKAVTAKPPPPPPPILPSTTPTTSKSKKRIRKRKSTIKFISTSDEEENAQVVQTKRRITPPPPQPPPPVVPINPIDSDDEEAMRAHLLSTMAAKRNAAKNEVDAIKKVTKQVEKAKTEKQPPLKILSKPVKKSLSKLCVETSTEMPFDKLKKYFPNMVRPFIIPLNIPPSSEDESTSTMLFQANLDLFMKNAREDSCTIPRMKRIPPPKPVRKNPPRSKVSATALLLNNKTNPIRKRYISMIEKESLKTRSSIEHLPIERQKEYKMLLARIAVKEKKQQLENSKKDIEDPEEMRKLLISKMKNLKSKIDKNKIDLKKKVLVESKENNEPKNIIEDGGSNVPEKIVNESVVSSEKDLIQSRNEVVSELFKLSAQLSQFKNESEKLITAQNFLSDLMKQVSETKKLIKKKKERIAQLRNVVKLSHHSITKKRRDLSVQESQCKKLGETLIGEAYELPSTGSEKIKHKLVQIASNAKLCKKANLESARSEGVSSSKNDDDSVGVDGDVDDSPPQKKEEISGVSSSIAHLKSGDTSIDPHQEFCRFELLGKCNDDACPYQHHKSVS</sequence>
<dbReference type="EMBL" id="HACA01001360">
    <property type="protein sequence ID" value="CDW18721.1"/>
    <property type="molecule type" value="Transcribed_RNA"/>
</dbReference>
<feature type="coiled-coil region" evidence="2">
    <location>
        <begin position="748"/>
        <end position="775"/>
    </location>
</feature>
<feature type="region of interest" description="Disordered" evidence="3">
    <location>
        <begin position="364"/>
        <end position="390"/>
    </location>
</feature>
<keyword evidence="1" id="KW-0863">Zinc-finger</keyword>
<evidence type="ECO:0000259" key="4">
    <source>
        <dbReference type="PROSITE" id="PS50103"/>
    </source>
</evidence>
<feature type="compositionally biased region" description="Acidic residues" evidence="3">
    <location>
        <begin position="27"/>
        <end position="37"/>
    </location>
</feature>
<reference evidence="5" key="1">
    <citation type="submission" date="2014-05" db="EMBL/GenBank/DDBJ databases">
        <authorList>
            <person name="Chronopoulou M."/>
        </authorList>
    </citation>
    <scope>NUCLEOTIDE SEQUENCE</scope>
    <source>
        <tissue evidence="5">Whole organism</tissue>
    </source>
</reference>
<feature type="domain" description="C3H1-type" evidence="4">
    <location>
        <begin position="891"/>
        <end position="917"/>
    </location>
</feature>
<evidence type="ECO:0000256" key="2">
    <source>
        <dbReference type="SAM" id="Coils"/>
    </source>
</evidence>
<feature type="region of interest" description="Disordered" evidence="3">
    <location>
        <begin position="1"/>
        <end position="37"/>
    </location>
</feature>
<organism evidence="5">
    <name type="scientific">Lepeophtheirus salmonis</name>
    <name type="common">Salmon louse</name>
    <name type="synonym">Caligus salmonis</name>
    <dbReference type="NCBI Taxonomy" id="72036"/>
    <lineage>
        <taxon>Eukaryota</taxon>
        <taxon>Metazoa</taxon>
        <taxon>Ecdysozoa</taxon>
        <taxon>Arthropoda</taxon>
        <taxon>Crustacea</taxon>
        <taxon>Multicrustacea</taxon>
        <taxon>Hexanauplia</taxon>
        <taxon>Copepoda</taxon>
        <taxon>Siphonostomatoida</taxon>
        <taxon>Caligidae</taxon>
        <taxon>Lepeophtheirus</taxon>
    </lineage>
</organism>
<feature type="compositionally biased region" description="Pro residues" evidence="3">
    <location>
        <begin position="364"/>
        <end position="373"/>
    </location>
</feature>
<evidence type="ECO:0000313" key="5">
    <source>
        <dbReference type="EMBL" id="CDW18721.1"/>
    </source>
</evidence>
<keyword evidence="1" id="KW-0862">Zinc</keyword>
<dbReference type="EMBL" id="HACA01001361">
    <property type="protein sequence ID" value="CDW18722.1"/>
    <property type="molecule type" value="Transcribed_RNA"/>
</dbReference>
<feature type="compositionally biased region" description="Polar residues" evidence="3">
    <location>
        <begin position="221"/>
        <end position="241"/>
    </location>
</feature>